<evidence type="ECO:0000256" key="1">
    <source>
        <dbReference type="SAM" id="Phobius"/>
    </source>
</evidence>
<reference evidence="2 3" key="1">
    <citation type="submission" date="2016-09" db="EMBL/GenBank/DDBJ databases">
        <title>Acidihalobacter prosperus V6 (DSM14174).</title>
        <authorList>
            <person name="Khaleque H.N."/>
            <person name="Ramsay J.P."/>
            <person name="Murphy R.J.T."/>
            <person name="Kaksonen A.H."/>
            <person name="Boxall N.J."/>
            <person name="Watkin E.L.J."/>
        </authorList>
    </citation>
    <scope>NUCLEOTIDE SEQUENCE [LARGE SCALE GENOMIC DNA]</scope>
    <source>
        <strain evidence="2 3">V6</strain>
    </source>
</reference>
<dbReference type="AlphaFoldDB" id="A0A1D8K788"/>
<keyword evidence="1" id="KW-0812">Transmembrane</keyword>
<sequence>MAARLMYDEQMDRLGVERIAFALARAIFFSFVVKFLAIDGPSKMLQLVYLHRSFRNMEFEVIQQI</sequence>
<feature type="transmembrane region" description="Helical" evidence="1">
    <location>
        <begin position="20"/>
        <end position="37"/>
    </location>
</feature>
<keyword evidence="3" id="KW-1185">Reference proteome</keyword>
<keyword evidence="1" id="KW-1133">Transmembrane helix</keyword>
<name>A0A1D8K788_9GAMM</name>
<gene>
    <name evidence="2" type="ORF">BJI67_06980</name>
</gene>
<protein>
    <submittedName>
        <fullName evidence="2">Uncharacterized protein</fullName>
    </submittedName>
</protein>
<dbReference type="EMBL" id="CP017448">
    <property type="protein sequence ID" value="AOV16837.1"/>
    <property type="molecule type" value="Genomic_DNA"/>
</dbReference>
<dbReference type="KEGG" id="aaeo:BJI67_06980"/>
<keyword evidence="1" id="KW-0472">Membrane</keyword>
<proteinExistence type="predicted"/>
<organism evidence="2 3">
    <name type="scientific">Acidihalobacter aeolianus</name>
    <dbReference type="NCBI Taxonomy" id="2792603"/>
    <lineage>
        <taxon>Bacteria</taxon>
        <taxon>Pseudomonadati</taxon>
        <taxon>Pseudomonadota</taxon>
        <taxon>Gammaproteobacteria</taxon>
        <taxon>Chromatiales</taxon>
        <taxon>Ectothiorhodospiraceae</taxon>
        <taxon>Acidihalobacter</taxon>
    </lineage>
</organism>
<evidence type="ECO:0000313" key="3">
    <source>
        <dbReference type="Proteomes" id="UP000095342"/>
    </source>
</evidence>
<dbReference type="Proteomes" id="UP000095342">
    <property type="component" value="Chromosome"/>
</dbReference>
<accession>A0A1D8K788</accession>
<evidence type="ECO:0000313" key="2">
    <source>
        <dbReference type="EMBL" id="AOV16837.1"/>
    </source>
</evidence>